<dbReference type="InterPro" id="IPR052942">
    <property type="entry name" value="LPS_cholinephosphotransferase"/>
</dbReference>
<feature type="domain" description="LicD/FKTN/FKRP nucleotidyltransferase" evidence="1">
    <location>
        <begin position="26"/>
        <end position="238"/>
    </location>
</feature>
<dbReference type="InterPro" id="IPR007074">
    <property type="entry name" value="LicD/FKTN/FKRP_NTP_transf"/>
</dbReference>
<keyword evidence="3" id="KW-1185">Reference proteome</keyword>
<protein>
    <submittedName>
        <fullName evidence="2">Lipopolysaccharide cholinephosphotransferase</fullName>
    </submittedName>
</protein>
<dbReference type="GO" id="GO:0016740">
    <property type="term" value="F:transferase activity"/>
    <property type="evidence" value="ECO:0007669"/>
    <property type="project" value="UniProtKB-KW"/>
</dbReference>
<evidence type="ECO:0000313" key="3">
    <source>
        <dbReference type="Proteomes" id="UP000199068"/>
    </source>
</evidence>
<dbReference type="Proteomes" id="UP000199068">
    <property type="component" value="Unassembled WGS sequence"/>
</dbReference>
<evidence type="ECO:0000259" key="1">
    <source>
        <dbReference type="Pfam" id="PF04991"/>
    </source>
</evidence>
<evidence type="ECO:0000313" key="2">
    <source>
        <dbReference type="EMBL" id="SDM11982.1"/>
    </source>
</evidence>
<dbReference type="PANTHER" id="PTHR43404">
    <property type="entry name" value="LIPOPOLYSACCHARIDE CHOLINEPHOSPHOTRANSFERASE LICD"/>
    <property type="match status" value="1"/>
</dbReference>
<sequence>MKVDKELQRKIQLKILEILLEIDRICIKHDIKYYLAYGTTIGAIRHKGFIPWDDDADIHMFKDDYEKFKKICEKELGKEYFLQDEETDKEYKMFLPKVRMNNTAFVQDCTEKWNIHHGIYVDIFILDDCPNNKSLQKMNIKIRKYTECTKRGIYNKENTKNFIKKAIMPLAQNQVFLKFWENCIYNNCSKDTNFCIDINDFGNLFPRDVFGTPRRVEFEGHMLYVPEKAEEYLTYYYGDFMTPPPPEKRVSHHDITFIDLENEYKKVNR</sequence>
<dbReference type="Pfam" id="PF04991">
    <property type="entry name" value="LicD"/>
    <property type="match status" value="1"/>
</dbReference>
<dbReference type="GO" id="GO:0009100">
    <property type="term" value="P:glycoprotein metabolic process"/>
    <property type="evidence" value="ECO:0007669"/>
    <property type="project" value="UniProtKB-ARBA"/>
</dbReference>
<organism evidence="2 3">
    <name type="scientific">Romboutsia lituseburensis DSM 797</name>
    <dbReference type="NCBI Taxonomy" id="1121325"/>
    <lineage>
        <taxon>Bacteria</taxon>
        <taxon>Bacillati</taxon>
        <taxon>Bacillota</taxon>
        <taxon>Clostridia</taxon>
        <taxon>Peptostreptococcales</taxon>
        <taxon>Peptostreptococcaceae</taxon>
        <taxon>Romboutsia</taxon>
    </lineage>
</organism>
<reference evidence="2 3" key="1">
    <citation type="submission" date="2016-10" db="EMBL/GenBank/DDBJ databases">
        <authorList>
            <person name="de Groot N.N."/>
        </authorList>
    </citation>
    <scope>NUCLEOTIDE SEQUENCE [LARGE SCALE GENOMIC DNA]</scope>
    <source>
        <strain evidence="2 3">DSM 797</strain>
    </source>
</reference>
<dbReference type="AlphaFoldDB" id="A0A1G9QLT3"/>
<gene>
    <name evidence="2" type="ORF">SAMN04515677_105272</name>
</gene>
<keyword evidence="2" id="KW-0808">Transferase</keyword>
<accession>A0A1G9QLT3</accession>
<dbReference type="STRING" id="1121325.SAMN04515677_105272"/>
<name>A0A1G9QLT3_9FIRM</name>
<dbReference type="EMBL" id="FNGW01000005">
    <property type="protein sequence ID" value="SDM11982.1"/>
    <property type="molecule type" value="Genomic_DNA"/>
</dbReference>
<dbReference type="RefSeq" id="WP_092726351.1">
    <property type="nucleotide sequence ID" value="NZ_FNGW01000005.1"/>
</dbReference>
<proteinExistence type="predicted"/>
<dbReference type="PANTHER" id="PTHR43404:SF2">
    <property type="entry name" value="LIPOPOLYSACCHARIDE CHOLINEPHOSPHOTRANSFERASE LICD"/>
    <property type="match status" value="1"/>
</dbReference>